<dbReference type="Proteomes" id="UP000049979">
    <property type="component" value="Unassembled WGS sequence"/>
</dbReference>
<evidence type="ECO:0000313" key="7">
    <source>
        <dbReference type="Proteomes" id="UP000049979"/>
    </source>
</evidence>
<name>A0A0M6WDB9_9FIRM</name>
<feature type="region of interest" description="Disordered" evidence="4">
    <location>
        <begin position="498"/>
        <end position="521"/>
    </location>
</feature>
<evidence type="ECO:0000256" key="2">
    <source>
        <dbReference type="ARBA" id="ARBA00022971"/>
    </source>
</evidence>
<keyword evidence="7" id="KW-1185">Reference proteome</keyword>
<feature type="compositionally biased region" description="Polar residues" evidence="4">
    <location>
        <begin position="337"/>
        <end position="347"/>
    </location>
</feature>
<dbReference type="Gene3D" id="3.30.930.30">
    <property type="match status" value="1"/>
</dbReference>
<dbReference type="OrthoDB" id="1651392at2"/>
<evidence type="ECO:0000256" key="1">
    <source>
        <dbReference type="ARBA" id="ARBA00010873"/>
    </source>
</evidence>
<evidence type="ECO:0000313" key="6">
    <source>
        <dbReference type="EMBL" id="CRL34037.1"/>
    </source>
</evidence>
<protein>
    <recommendedName>
        <fullName evidence="5">MobA/MobL protein domain-containing protein</fullName>
    </recommendedName>
</protein>
<feature type="coiled-coil region" evidence="3">
    <location>
        <begin position="377"/>
        <end position="404"/>
    </location>
</feature>
<evidence type="ECO:0000256" key="3">
    <source>
        <dbReference type="SAM" id="Coils"/>
    </source>
</evidence>
<accession>A0A0M6WDB9</accession>
<evidence type="ECO:0000256" key="4">
    <source>
        <dbReference type="SAM" id="MobiDB-lite"/>
    </source>
</evidence>
<dbReference type="InterPro" id="IPR005053">
    <property type="entry name" value="MobA_MobL"/>
</dbReference>
<feature type="region of interest" description="Disordered" evidence="4">
    <location>
        <begin position="326"/>
        <end position="347"/>
    </location>
</feature>
<evidence type="ECO:0000259" key="5">
    <source>
        <dbReference type="Pfam" id="PF03389"/>
    </source>
</evidence>
<dbReference type="GeneID" id="303258961"/>
<dbReference type="AlphaFoldDB" id="A0A0M6WDB9"/>
<sequence>MPRNSFVQMSKLHNVRGRIYYISSDKKQENLYAVYETTDRKFWTELAKCNQAEFKKSGTEGKCIEAREFIIALPESFVDYPPDGLLKYMTDKFKSRYGVDCIAALHHNKRKTNYHIHLIFAERNYLDEPIEKIATRNMFYDEKGNHVRTKKEILDENGTIRKRCKVIKKGEVYERQMFTIKDARFKQEHFLDEVKVFYTDVINGLVKDEKEKLSAFKRGDVYLATKKIGKNNPKADKITLNNKVIQDWNRTVDHALVSGMERKEILKVKQEQISTPIKESIHKYGNHPELLFMIIFRAIELLKELIKLLIQKQEQQKARISDLMERRNEKQEKQPAPSVTQTDNQTIPAVTQPFKAPATTTAEKTVIPPRPRMSELAHDYEMRLEEIMEKLKRQNRAIHTQEVKKDLIDEDLKNCTGLFQGKKRKELQAQSNKYAETIKIMKQGLSHIVQDYKYPTVDAFLQVYKQGKSEYESYVKANKEWNSKYGENSIHRKLAEKQAEVQKREQDRDFNYRSPSDRGAR</sequence>
<dbReference type="RefSeq" id="WP_015559481.1">
    <property type="nucleotide sequence ID" value="NZ_CP173697.1"/>
</dbReference>
<keyword evidence="3" id="KW-0175">Coiled coil</keyword>
<comment type="similarity">
    <text evidence="1">Belongs to the MobA/MobL family.</text>
</comment>
<dbReference type="Pfam" id="PF03389">
    <property type="entry name" value="MobA_MobL"/>
    <property type="match status" value="1"/>
</dbReference>
<proteinExistence type="inferred from homology"/>
<organism evidence="6 7">
    <name type="scientific">Roseburia faecis</name>
    <dbReference type="NCBI Taxonomy" id="301302"/>
    <lineage>
        <taxon>Bacteria</taxon>
        <taxon>Bacillati</taxon>
        <taxon>Bacillota</taxon>
        <taxon>Clostridia</taxon>
        <taxon>Lachnospirales</taxon>
        <taxon>Lachnospiraceae</taxon>
        <taxon>Roseburia</taxon>
    </lineage>
</organism>
<gene>
    <name evidence="6" type="ORF">M72_03721</name>
</gene>
<feature type="domain" description="MobA/MobL protein" evidence="5">
    <location>
        <begin position="63"/>
        <end position="205"/>
    </location>
</feature>
<reference evidence="7" key="1">
    <citation type="submission" date="2015-05" db="EMBL/GenBank/DDBJ databases">
        <authorList>
            <consortium name="Pathogen Informatics"/>
        </authorList>
    </citation>
    <scope>NUCLEOTIDE SEQUENCE [LARGE SCALE GENOMIC DNA]</scope>
    <source>
        <strain evidence="7">M72</strain>
    </source>
</reference>
<dbReference type="EMBL" id="CVRR01000005">
    <property type="protein sequence ID" value="CRL34037.1"/>
    <property type="molecule type" value="Genomic_DNA"/>
</dbReference>
<keyword evidence="2" id="KW-0184">Conjugation</keyword>